<evidence type="ECO:0000259" key="1">
    <source>
        <dbReference type="Pfam" id="PF01569"/>
    </source>
</evidence>
<sequence>MKNKLLILSLLICSLWACQSQKEESRATAVLFKKNDPALLQNSVKKLTDVIVYDIFTPPVASRIYAYTSLAAYEAIRLNKPEQYPSLTANMNGFDPMPQPDKGKNYDFTLAGIKAFMTVGQKITFSVDTLKKFEAGLLEQYAAVLDADTYKRSLELGEAIGKAVLARGTKDNYKETRGFARYTVVKGEDKWQPTAPDYADAIEPYWHTILPLALDSARQCIPPPPTTYSIDKKSDFYKEFMEVYETGKNLTEEQIEIARFWDDNPFVSHHTGHATFATKKMTPGGHWMAIATLTSRQAKADVEKTAQTYALTATSLFDGFISCWEEKFRSQFVRPVTVINQQVDETWESFLQTPPFPEYTSGHSVISASAATVLTNLYGDNFAYHDTTELEYGMGQRSFNSFMEAAHEAALSRLYGGIHYRNTNRKGTEQGIKVGNIVLSKTGLQPSTAQVIVPVSK</sequence>
<evidence type="ECO:0000313" key="2">
    <source>
        <dbReference type="EMBL" id="QHT68360.1"/>
    </source>
</evidence>
<dbReference type="InterPro" id="IPR000326">
    <property type="entry name" value="PAP2/HPO"/>
</dbReference>
<dbReference type="AlphaFoldDB" id="A0A6C0GL38"/>
<dbReference type="GO" id="GO:0004601">
    <property type="term" value="F:peroxidase activity"/>
    <property type="evidence" value="ECO:0007669"/>
    <property type="project" value="UniProtKB-KW"/>
</dbReference>
<dbReference type="SUPFAM" id="SSF48317">
    <property type="entry name" value="Acid phosphatase/Vanadium-dependent haloperoxidase"/>
    <property type="match status" value="1"/>
</dbReference>
<dbReference type="PANTHER" id="PTHR34599">
    <property type="entry name" value="PEROXIDASE-RELATED"/>
    <property type="match status" value="1"/>
</dbReference>
<name>A0A6C0GL38_9BACT</name>
<evidence type="ECO:0000313" key="3">
    <source>
        <dbReference type="Proteomes" id="UP000480178"/>
    </source>
</evidence>
<dbReference type="InterPro" id="IPR052559">
    <property type="entry name" value="V-haloperoxidase"/>
</dbReference>
<organism evidence="2 3">
    <name type="scientific">Rhodocytophaga rosea</name>
    <dbReference type="NCBI Taxonomy" id="2704465"/>
    <lineage>
        <taxon>Bacteria</taxon>
        <taxon>Pseudomonadati</taxon>
        <taxon>Bacteroidota</taxon>
        <taxon>Cytophagia</taxon>
        <taxon>Cytophagales</taxon>
        <taxon>Rhodocytophagaceae</taxon>
        <taxon>Rhodocytophaga</taxon>
    </lineage>
</organism>
<feature type="domain" description="Phosphatidic acid phosphatase type 2/haloperoxidase" evidence="1">
    <location>
        <begin position="310"/>
        <end position="421"/>
    </location>
</feature>
<proteinExistence type="predicted"/>
<accession>A0A6C0GL38</accession>
<dbReference type="Pfam" id="PF01569">
    <property type="entry name" value="PAP2"/>
    <property type="match status" value="1"/>
</dbReference>
<dbReference type="EMBL" id="CP048222">
    <property type="protein sequence ID" value="QHT68360.1"/>
    <property type="molecule type" value="Genomic_DNA"/>
</dbReference>
<keyword evidence="3" id="KW-1185">Reference proteome</keyword>
<protein>
    <submittedName>
        <fullName evidence="2">Vanadium-dependent haloperoxidase</fullName>
    </submittedName>
</protein>
<dbReference type="KEGG" id="rhoz:GXP67_17790"/>
<dbReference type="InterPro" id="IPR036938">
    <property type="entry name" value="PAP2/HPO_sf"/>
</dbReference>
<reference evidence="2 3" key="1">
    <citation type="submission" date="2020-01" db="EMBL/GenBank/DDBJ databases">
        <authorList>
            <person name="Kim M.K."/>
        </authorList>
    </citation>
    <scope>NUCLEOTIDE SEQUENCE [LARGE SCALE GENOMIC DNA]</scope>
    <source>
        <strain evidence="2 3">172606-1</strain>
    </source>
</reference>
<dbReference type="PANTHER" id="PTHR34599:SF2">
    <property type="entry name" value="TRAF-TYPE DOMAIN-CONTAINING PROTEIN"/>
    <property type="match status" value="1"/>
</dbReference>
<gene>
    <name evidence="2" type="ORF">GXP67_17790</name>
</gene>
<keyword evidence="2" id="KW-0575">Peroxidase</keyword>
<dbReference type="Gene3D" id="1.10.606.20">
    <property type="match status" value="1"/>
</dbReference>
<dbReference type="CDD" id="cd03398">
    <property type="entry name" value="PAP2_haloperoxidase"/>
    <property type="match status" value="1"/>
</dbReference>
<keyword evidence="2" id="KW-0560">Oxidoreductase</keyword>
<dbReference type="RefSeq" id="WP_162444374.1">
    <property type="nucleotide sequence ID" value="NZ_CP048222.1"/>
</dbReference>
<dbReference type="Proteomes" id="UP000480178">
    <property type="component" value="Chromosome"/>
</dbReference>